<evidence type="ECO:0000313" key="10">
    <source>
        <dbReference type="Proteomes" id="UP001295740"/>
    </source>
</evidence>
<proteinExistence type="inferred from homology"/>
<dbReference type="EMBL" id="CAUWAG010000010">
    <property type="protein sequence ID" value="CAJ2507553.1"/>
    <property type="molecule type" value="Genomic_DNA"/>
</dbReference>
<gene>
    <name evidence="9" type="ORF">KHLLAP_LOCUS8021</name>
</gene>
<dbReference type="InterPro" id="IPR000917">
    <property type="entry name" value="Sulfatase_N"/>
</dbReference>
<accession>A0AAI8VGX3</accession>
<dbReference type="SUPFAM" id="SSF53649">
    <property type="entry name" value="Alkaline phosphatase-like"/>
    <property type="match status" value="1"/>
</dbReference>
<feature type="modified residue" description="3-oxoalanine (Cys)" evidence="6">
    <location>
        <position position="83"/>
    </location>
</feature>
<protein>
    <recommendedName>
        <fullName evidence="5">Arylsulfatase</fullName>
        <shortName evidence="5">AS</shortName>
        <ecNumber evidence="5">3.1.6.1</ecNumber>
    </recommendedName>
    <alternativeName>
        <fullName evidence="5">Aryl-sulfate sulphohydrolase</fullName>
    </alternativeName>
</protein>
<name>A0AAI8VGX3_9PEZI</name>
<evidence type="ECO:0000256" key="1">
    <source>
        <dbReference type="ARBA" id="ARBA00008779"/>
    </source>
</evidence>
<dbReference type="InterPro" id="IPR017850">
    <property type="entry name" value="Alkaline_phosphatase_core_sf"/>
</dbReference>
<keyword evidence="10" id="KW-1185">Reference proteome</keyword>
<sequence>MASSWPSCWLLALSAALWGTTWAADGGQQQQPLTIGKRPNIVFIMSDDQDLHMDSLSYMPHLKKHLTDRGTTFSRHYCTNALCCPSRVSLWTGRAAHNTNVTDVNPPYGGYPKFISQGFNAAYLPLWLQEAGYNTYYIGKLFNAQRVDNYDSPHAAGWTGSDFLLDPHTYEYLNATFQRNHDPPISYEGQYSTDVVADKSYGFLDDALADRDSKPFFLGIAPVAPHCNVRHHEKVNGNWTENSATMSPPVPAKRHEHLFNDIIVPRTEHFNPDEPNSVSWISHLPKQNQTNIDFNDGFYRNRLRSLQPLDEMIEGVISRLEDAGVLDQTYIFYTTDNGYHIGQHRFQPGKQSAFEEDINIPLIVRGPGIAEGMVTDVVTTHTDLAPTLLKLAGAELRSDFDGAAIPLASSDILEAGMVRPEHINVEMWGIIMSEGKYGTVVYQNHTYKALRIIGEHYSFLYTVWCNNEHELYDLMMDPYEMKNLYAHEHSSAFEFRPASRHGGEHTDEDLTEEIFPSTSGSTAHTTNNNTTAAPSTLKHIISRLDSLLMVLKTCKGRECTHPWEVLHPEGNVRDLHDALDEEYDHFYETQQRRVHFTKCEKGYIIESEGEVGAKAWPVDEAGVRVGAAWNHPVERQ</sequence>
<dbReference type="GO" id="GO:0008449">
    <property type="term" value="F:N-acetylglucosamine-6-sulfatase activity"/>
    <property type="evidence" value="ECO:0007669"/>
    <property type="project" value="TreeGrafter"/>
</dbReference>
<dbReference type="PANTHER" id="PTHR43108:SF8">
    <property type="entry name" value="SD21168P"/>
    <property type="match status" value="1"/>
</dbReference>
<dbReference type="InterPro" id="IPR012083">
    <property type="entry name" value="Arylsulfatase"/>
</dbReference>
<dbReference type="InterPro" id="IPR024607">
    <property type="entry name" value="Sulfatase_CS"/>
</dbReference>
<organism evidence="9 10">
    <name type="scientific">Anthostomella pinea</name>
    <dbReference type="NCBI Taxonomy" id="933095"/>
    <lineage>
        <taxon>Eukaryota</taxon>
        <taxon>Fungi</taxon>
        <taxon>Dikarya</taxon>
        <taxon>Ascomycota</taxon>
        <taxon>Pezizomycotina</taxon>
        <taxon>Sordariomycetes</taxon>
        <taxon>Xylariomycetidae</taxon>
        <taxon>Xylariales</taxon>
        <taxon>Xylariaceae</taxon>
        <taxon>Anthostomella</taxon>
    </lineage>
</organism>
<dbReference type="GO" id="GO:0018958">
    <property type="term" value="P:phenol-containing compound metabolic process"/>
    <property type="evidence" value="ECO:0007669"/>
    <property type="project" value="InterPro"/>
</dbReference>
<evidence type="ECO:0000256" key="5">
    <source>
        <dbReference type="PIRNR" id="PIRNR000972"/>
    </source>
</evidence>
<dbReference type="Proteomes" id="UP001295740">
    <property type="component" value="Unassembled WGS sequence"/>
</dbReference>
<keyword evidence="2 7" id="KW-0732">Signal</keyword>
<dbReference type="EC" id="3.1.6.1" evidence="5"/>
<comment type="catalytic activity">
    <reaction evidence="5">
        <text>an aryl sulfate + H2O = a phenol + sulfate + H(+)</text>
        <dbReference type="Rhea" id="RHEA:17261"/>
        <dbReference type="ChEBI" id="CHEBI:15377"/>
        <dbReference type="ChEBI" id="CHEBI:15378"/>
        <dbReference type="ChEBI" id="CHEBI:16189"/>
        <dbReference type="ChEBI" id="CHEBI:33853"/>
        <dbReference type="ChEBI" id="CHEBI:140317"/>
        <dbReference type="EC" id="3.1.6.1"/>
    </reaction>
</comment>
<dbReference type="PROSITE" id="PS00523">
    <property type="entry name" value="SULFATASE_1"/>
    <property type="match status" value="1"/>
</dbReference>
<dbReference type="PIRSF" id="PIRSF000972">
    <property type="entry name" value="Arylsulf_plant"/>
    <property type="match status" value="1"/>
</dbReference>
<feature type="domain" description="Sulfatase N-terminal" evidence="8">
    <location>
        <begin position="39"/>
        <end position="394"/>
    </location>
</feature>
<feature type="signal peptide" evidence="7">
    <location>
        <begin position="1"/>
        <end position="23"/>
    </location>
</feature>
<reference evidence="9" key="1">
    <citation type="submission" date="2023-10" db="EMBL/GenBank/DDBJ databases">
        <authorList>
            <person name="Hackl T."/>
        </authorList>
    </citation>
    <scope>NUCLEOTIDE SEQUENCE</scope>
</reference>
<dbReference type="Gene3D" id="3.40.720.10">
    <property type="entry name" value="Alkaline Phosphatase, subunit A"/>
    <property type="match status" value="1"/>
</dbReference>
<dbReference type="PANTHER" id="PTHR43108">
    <property type="entry name" value="N-ACETYLGLUCOSAMINE-6-SULFATASE FAMILY MEMBER"/>
    <property type="match status" value="1"/>
</dbReference>
<evidence type="ECO:0000313" key="9">
    <source>
        <dbReference type="EMBL" id="CAJ2507553.1"/>
    </source>
</evidence>
<dbReference type="FunFam" id="3.40.720.10:FF:000051">
    <property type="entry name" value="Arylsulfatase"/>
    <property type="match status" value="1"/>
</dbReference>
<comment type="caution">
    <text evidence="9">The sequence shown here is derived from an EMBL/GenBank/DDBJ whole genome shotgun (WGS) entry which is preliminary data.</text>
</comment>
<evidence type="ECO:0000256" key="4">
    <source>
        <dbReference type="ARBA" id="ARBA00023180"/>
    </source>
</evidence>
<dbReference type="Pfam" id="PF00884">
    <property type="entry name" value="Sulfatase"/>
    <property type="match status" value="1"/>
</dbReference>
<dbReference type="CDD" id="cd16147">
    <property type="entry name" value="G6S"/>
    <property type="match status" value="1"/>
</dbReference>
<keyword evidence="3 5" id="KW-0378">Hydrolase</keyword>
<dbReference type="AlphaFoldDB" id="A0AAI8VGX3"/>
<keyword evidence="4" id="KW-0325">Glycoprotein</keyword>
<evidence type="ECO:0000259" key="8">
    <source>
        <dbReference type="Pfam" id="PF00884"/>
    </source>
</evidence>
<evidence type="ECO:0000256" key="3">
    <source>
        <dbReference type="ARBA" id="ARBA00022801"/>
    </source>
</evidence>
<comment type="similarity">
    <text evidence="1 5">Belongs to the sulfatase family.</text>
</comment>
<evidence type="ECO:0000256" key="6">
    <source>
        <dbReference type="PIRSR" id="PIRSR000972-50"/>
    </source>
</evidence>
<feature type="chain" id="PRO_5042605895" description="Arylsulfatase" evidence="7">
    <location>
        <begin position="24"/>
        <end position="636"/>
    </location>
</feature>
<dbReference type="GO" id="GO:0005539">
    <property type="term" value="F:glycosaminoglycan binding"/>
    <property type="evidence" value="ECO:0007669"/>
    <property type="project" value="TreeGrafter"/>
</dbReference>
<evidence type="ECO:0000256" key="2">
    <source>
        <dbReference type="ARBA" id="ARBA00022729"/>
    </source>
</evidence>
<evidence type="ECO:0000256" key="7">
    <source>
        <dbReference type="SAM" id="SignalP"/>
    </source>
</evidence>
<dbReference type="GO" id="GO:0004065">
    <property type="term" value="F:arylsulfatase activity"/>
    <property type="evidence" value="ECO:0007669"/>
    <property type="project" value="UniProtKB-UniRule"/>
</dbReference>
<comment type="PTM">
    <text evidence="6">The conversion to 3-oxoalanine (also known as C-formylglycine, FGly), of a serine or cysteine residue in prokaryotes and of a cysteine residue in eukaryotes, is critical for catalytic activity.</text>
</comment>